<evidence type="ECO:0000259" key="6">
    <source>
        <dbReference type="PROSITE" id="PS50103"/>
    </source>
</evidence>
<feature type="domain" description="C3H1-type" evidence="6">
    <location>
        <begin position="144"/>
        <end position="172"/>
    </location>
</feature>
<gene>
    <name evidence="7" type="ORF">CASFOL_035824</name>
</gene>
<comment type="caution">
    <text evidence="7">The sequence shown here is derived from an EMBL/GenBank/DDBJ whole genome shotgun (WGS) entry which is preliminary data.</text>
</comment>
<dbReference type="SMART" id="SM00356">
    <property type="entry name" value="ZnF_C3H1"/>
    <property type="match status" value="1"/>
</dbReference>
<dbReference type="AlphaFoldDB" id="A0ABD3BW40"/>
<dbReference type="PROSITE" id="PS50103">
    <property type="entry name" value="ZF_C3H1"/>
    <property type="match status" value="1"/>
</dbReference>
<feature type="zinc finger region" description="C3H1-type" evidence="4">
    <location>
        <begin position="144"/>
        <end position="172"/>
    </location>
</feature>
<evidence type="ECO:0000256" key="3">
    <source>
        <dbReference type="ARBA" id="ARBA00022833"/>
    </source>
</evidence>
<keyword evidence="1 4" id="KW-0479">Metal-binding</keyword>
<feature type="region of interest" description="Disordered" evidence="5">
    <location>
        <begin position="246"/>
        <end position="265"/>
    </location>
</feature>
<proteinExistence type="predicted"/>
<keyword evidence="3 4" id="KW-0862">Zinc</keyword>
<feature type="compositionally biased region" description="Low complexity" evidence="5">
    <location>
        <begin position="1"/>
        <end position="13"/>
    </location>
</feature>
<evidence type="ECO:0000256" key="5">
    <source>
        <dbReference type="SAM" id="MobiDB-lite"/>
    </source>
</evidence>
<keyword evidence="2 4" id="KW-0863">Zinc-finger</keyword>
<dbReference type="InterPro" id="IPR000571">
    <property type="entry name" value="Znf_CCCH"/>
</dbReference>
<sequence length="300" mass="32785">MRSQRNSRNPNRRPLNRDASPFNVQNLPYSRRSDYQPRITNFNSVALPMNVQNLPYGRGRNRDHLPYVESIYDYTPPLITPATAGEDGIVMDGIPAPRSSRGGSELSTRLPPIPRGASHSNRGGGRPVSTRPLAGGAGIETTNTRNNEPCFFFTTRGTCPNGSNCEYAHSRGPPRELQRPPCSSGEIKHEIFSWSSNLEGSASSSYGKNDSPIIQAKSTSAAEEAFTFPSAMAFSTAPVQVKHLSGSAIPSSSAPKVNQRRSDWSPLDDGIEINLASTKNPPNEDVDAYIREVLSDWKIQ</sequence>
<evidence type="ECO:0000256" key="2">
    <source>
        <dbReference type="ARBA" id="ARBA00022771"/>
    </source>
</evidence>
<organism evidence="7 8">
    <name type="scientific">Castilleja foliolosa</name>
    <dbReference type="NCBI Taxonomy" id="1961234"/>
    <lineage>
        <taxon>Eukaryota</taxon>
        <taxon>Viridiplantae</taxon>
        <taxon>Streptophyta</taxon>
        <taxon>Embryophyta</taxon>
        <taxon>Tracheophyta</taxon>
        <taxon>Spermatophyta</taxon>
        <taxon>Magnoliopsida</taxon>
        <taxon>eudicotyledons</taxon>
        <taxon>Gunneridae</taxon>
        <taxon>Pentapetalae</taxon>
        <taxon>asterids</taxon>
        <taxon>lamiids</taxon>
        <taxon>Lamiales</taxon>
        <taxon>Orobanchaceae</taxon>
        <taxon>Pedicularideae</taxon>
        <taxon>Castillejinae</taxon>
        <taxon>Castilleja</taxon>
    </lineage>
</organism>
<evidence type="ECO:0000313" key="8">
    <source>
        <dbReference type="Proteomes" id="UP001632038"/>
    </source>
</evidence>
<evidence type="ECO:0000256" key="4">
    <source>
        <dbReference type="PROSITE-ProRule" id="PRU00723"/>
    </source>
</evidence>
<dbReference type="EMBL" id="JAVIJP010000066">
    <property type="protein sequence ID" value="KAL3620912.1"/>
    <property type="molecule type" value="Genomic_DNA"/>
</dbReference>
<evidence type="ECO:0000313" key="7">
    <source>
        <dbReference type="EMBL" id="KAL3620912.1"/>
    </source>
</evidence>
<dbReference type="Gene3D" id="4.10.1000.10">
    <property type="entry name" value="Zinc finger, CCCH-type"/>
    <property type="match status" value="1"/>
</dbReference>
<dbReference type="SUPFAM" id="SSF90229">
    <property type="entry name" value="CCCH zinc finger"/>
    <property type="match status" value="1"/>
</dbReference>
<evidence type="ECO:0000256" key="1">
    <source>
        <dbReference type="ARBA" id="ARBA00022723"/>
    </source>
</evidence>
<dbReference type="InterPro" id="IPR036855">
    <property type="entry name" value="Znf_CCCH_sf"/>
</dbReference>
<accession>A0ABD3BW40</accession>
<protein>
    <recommendedName>
        <fullName evidence="6">C3H1-type domain-containing protein</fullName>
    </recommendedName>
</protein>
<dbReference type="GO" id="GO:0008270">
    <property type="term" value="F:zinc ion binding"/>
    <property type="evidence" value="ECO:0007669"/>
    <property type="project" value="UniProtKB-KW"/>
</dbReference>
<reference evidence="8" key="1">
    <citation type="journal article" date="2024" name="IScience">
        <title>Strigolactones Initiate the Formation of Haustorium-like Structures in Castilleja.</title>
        <authorList>
            <person name="Buerger M."/>
            <person name="Peterson D."/>
            <person name="Chory J."/>
        </authorList>
    </citation>
    <scope>NUCLEOTIDE SEQUENCE [LARGE SCALE GENOMIC DNA]</scope>
</reference>
<dbReference type="Pfam" id="PF00642">
    <property type="entry name" value="zf-CCCH"/>
    <property type="match status" value="1"/>
</dbReference>
<keyword evidence="8" id="KW-1185">Reference proteome</keyword>
<feature type="region of interest" description="Disordered" evidence="5">
    <location>
        <begin position="1"/>
        <end position="29"/>
    </location>
</feature>
<name>A0ABD3BW40_9LAMI</name>
<dbReference type="Proteomes" id="UP001632038">
    <property type="component" value="Unassembled WGS sequence"/>
</dbReference>
<feature type="region of interest" description="Disordered" evidence="5">
    <location>
        <begin position="95"/>
        <end position="145"/>
    </location>
</feature>